<keyword evidence="1" id="KW-0812">Transmembrane</keyword>
<evidence type="ECO:0000313" key="2">
    <source>
        <dbReference type="EMBL" id="KKZ10980.1"/>
    </source>
</evidence>
<proteinExistence type="predicted"/>
<evidence type="ECO:0000256" key="1">
    <source>
        <dbReference type="SAM" id="Phobius"/>
    </source>
</evidence>
<dbReference type="AlphaFoldDB" id="A0A0G2HJC1"/>
<dbReference type="EMBL" id="JXQG01000068">
    <property type="protein sequence ID" value="KKZ10980.1"/>
    <property type="molecule type" value="Genomic_DNA"/>
</dbReference>
<keyword evidence="1" id="KW-1133">Transmembrane helix</keyword>
<dbReference type="PATRIC" id="fig|1604020.3.peg.1901"/>
<keyword evidence="1" id="KW-0472">Membrane</keyword>
<accession>A0A0G2HJC1</accession>
<name>A0A0G2HJC1_9SYNE</name>
<sequence length="73" mass="8352">MPAWSFVIAWFSIITPVLAFGTFLFMVLRADLKAIREDMGASETHQREDVKELREKVDALPLKIMAMLSKALR</sequence>
<reference evidence="2 3" key="1">
    <citation type="submission" date="2015-01" db="EMBL/GenBank/DDBJ databases">
        <title>Lifestyle Evolution in Cyanobacterial Symbionts of Sponges.</title>
        <authorList>
            <person name="Burgsdorf I."/>
            <person name="Slaby B.M."/>
            <person name="Handley K.M."/>
            <person name="Haber M."/>
            <person name="Blom J."/>
            <person name="Marshall C.W."/>
            <person name="Gilbert J.A."/>
            <person name="Hentschel U."/>
            <person name="Steindler L."/>
        </authorList>
    </citation>
    <scope>NUCLEOTIDE SEQUENCE [LARGE SCALE GENOMIC DNA]</scope>
    <source>
        <strain evidence="2">SP3</strain>
    </source>
</reference>
<protein>
    <submittedName>
        <fullName evidence="2">Uncharacterized protein</fullName>
    </submittedName>
</protein>
<evidence type="ECO:0000313" key="3">
    <source>
        <dbReference type="Proteomes" id="UP000035067"/>
    </source>
</evidence>
<feature type="transmembrane region" description="Helical" evidence="1">
    <location>
        <begin position="6"/>
        <end position="28"/>
    </location>
</feature>
<comment type="caution">
    <text evidence="2">The sequence shown here is derived from an EMBL/GenBank/DDBJ whole genome shotgun (WGS) entry which is preliminary data.</text>
</comment>
<gene>
    <name evidence="2" type="ORF">TE42_09055</name>
</gene>
<organism evidence="2 3">
    <name type="scientific">Candidatus Synechococcus spongiarum SP3</name>
    <dbReference type="NCBI Taxonomy" id="1604020"/>
    <lineage>
        <taxon>Bacteria</taxon>
        <taxon>Bacillati</taxon>
        <taxon>Cyanobacteriota</taxon>
        <taxon>Cyanophyceae</taxon>
        <taxon>Synechococcales</taxon>
        <taxon>Synechococcaceae</taxon>
        <taxon>Synechococcus</taxon>
    </lineage>
</organism>
<dbReference type="Proteomes" id="UP000035067">
    <property type="component" value="Unassembled WGS sequence"/>
</dbReference>